<dbReference type="HOGENOM" id="CLU_1775535_0_0_5"/>
<accession>Q2G4T6</accession>
<organism evidence="2 3">
    <name type="scientific">Novosphingobium aromaticivorans (strain ATCC 700278 / DSM 12444 / CCUG 56034 / CIP 105152 / NBRC 16084 / F199)</name>
    <dbReference type="NCBI Taxonomy" id="279238"/>
    <lineage>
        <taxon>Bacteria</taxon>
        <taxon>Pseudomonadati</taxon>
        <taxon>Pseudomonadota</taxon>
        <taxon>Alphaproteobacteria</taxon>
        <taxon>Sphingomonadales</taxon>
        <taxon>Sphingomonadaceae</taxon>
        <taxon>Novosphingobium</taxon>
    </lineage>
</organism>
<dbReference type="KEGG" id="nar:Saro_2701"/>
<dbReference type="STRING" id="279238.Saro_2701"/>
<evidence type="ECO:0000313" key="3">
    <source>
        <dbReference type="Proteomes" id="UP000009134"/>
    </source>
</evidence>
<dbReference type="EMBL" id="CP000248">
    <property type="protein sequence ID" value="ABD27137.1"/>
    <property type="molecule type" value="Genomic_DNA"/>
</dbReference>
<reference evidence="3" key="1">
    <citation type="submission" date="2006-01" db="EMBL/GenBank/DDBJ databases">
        <title>Complete sequence of Novosphingobium aromaticivorans DSM 12444.</title>
        <authorList>
            <consortium name="US DOE Joint Genome Institute"/>
            <person name="Copeland A."/>
            <person name="Lucas S."/>
            <person name="Lapidus A."/>
            <person name="Barry K."/>
            <person name="Detter J.C."/>
            <person name="Glavina T."/>
            <person name="Hammon N."/>
            <person name="Israni S."/>
            <person name="Pitluck S."/>
            <person name="Chain P."/>
            <person name="Malfatti S."/>
            <person name="Shin M."/>
            <person name="Vergez L."/>
            <person name="Schmutz J."/>
            <person name="Larimer F."/>
            <person name="Land M."/>
            <person name="Kyrpides N."/>
            <person name="Ivanova N."/>
            <person name="Fredrickson J."/>
            <person name="Balkwill D."/>
            <person name="Romine M.F."/>
            <person name="Richardson P."/>
        </authorList>
    </citation>
    <scope>NUCLEOTIDE SEQUENCE [LARGE SCALE GENOMIC DNA]</scope>
    <source>
        <strain evidence="3">ATCC 700278 / DSM 12444 / CCUG 56034 / CIP 105152 / NBRC 16084 / F199</strain>
    </source>
</reference>
<feature type="region of interest" description="Disordered" evidence="1">
    <location>
        <begin position="1"/>
        <end position="27"/>
    </location>
</feature>
<protein>
    <submittedName>
        <fullName evidence="2">Uncharacterized protein</fullName>
    </submittedName>
</protein>
<name>Q2G4T6_NOVAD</name>
<proteinExistence type="predicted"/>
<evidence type="ECO:0000313" key="2">
    <source>
        <dbReference type="EMBL" id="ABD27137.1"/>
    </source>
</evidence>
<gene>
    <name evidence="2" type="ordered locus">Saro_2701</name>
</gene>
<dbReference type="AlphaFoldDB" id="Q2G4T6"/>
<evidence type="ECO:0000256" key="1">
    <source>
        <dbReference type="SAM" id="MobiDB-lite"/>
    </source>
</evidence>
<dbReference type="Proteomes" id="UP000009134">
    <property type="component" value="Chromosome"/>
</dbReference>
<keyword evidence="3" id="KW-1185">Reference proteome</keyword>
<sequence>MRREVAAAAEGGVSHSHSRFSSAQRASPISRRARRTCRFMEWLGVHSGSPCCAGMMRASVTLARMRVGERWAISAAPDALAAVVAAGGLDAVDCVEIGLHADAPCAGLGKALLARSAVEVASGRHHAASLRSVRLSRRVSIAVLIA</sequence>